<dbReference type="EMBL" id="KK101585">
    <property type="protein sequence ID" value="KIZ00337.1"/>
    <property type="molecule type" value="Genomic_DNA"/>
</dbReference>
<name>A0A0D2MI08_9CHLO</name>
<protein>
    <submittedName>
        <fullName evidence="2">Uncharacterized protein</fullName>
    </submittedName>
</protein>
<evidence type="ECO:0000256" key="1">
    <source>
        <dbReference type="SAM" id="Phobius"/>
    </source>
</evidence>
<accession>A0A0D2MI08</accession>
<dbReference type="GeneID" id="25740498"/>
<reference evidence="2 3" key="1">
    <citation type="journal article" date="2013" name="BMC Genomics">
        <title>Reconstruction of the lipid metabolism for the microalga Monoraphidium neglectum from its genome sequence reveals characteristics suitable for biofuel production.</title>
        <authorList>
            <person name="Bogen C."/>
            <person name="Al-Dilaimi A."/>
            <person name="Albersmeier A."/>
            <person name="Wichmann J."/>
            <person name="Grundmann M."/>
            <person name="Rupp O."/>
            <person name="Lauersen K.J."/>
            <person name="Blifernez-Klassen O."/>
            <person name="Kalinowski J."/>
            <person name="Goesmann A."/>
            <person name="Mussgnug J.H."/>
            <person name="Kruse O."/>
        </authorList>
    </citation>
    <scope>NUCLEOTIDE SEQUENCE [LARGE SCALE GENOMIC DNA]</scope>
    <source>
        <strain evidence="2 3">SAG 48.87</strain>
    </source>
</reference>
<evidence type="ECO:0000313" key="3">
    <source>
        <dbReference type="Proteomes" id="UP000054498"/>
    </source>
</evidence>
<feature type="non-terminal residue" evidence="2">
    <location>
        <position position="69"/>
    </location>
</feature>
<dbReference type="AlphaFoldDB" id="A0A0D2MI08"/>
<organism evidence="2 3">
    <name type="scientific">Monoraphidium neglectum</name>
    <dbReference type="NCBI Taxonomy" id="145388"/>
    <lineage>
        <taxon>Eukaryota</taxon>
        <taxon>Viridiplantae</taxon>
        <taxon>Chlorophyta</taxon>
        <taxon>core chlorophytes</taxon>
        <taxon>Chlorophyceae</taxon>
        <taxon>CS clade</taxon>
        <taxon>Sphaeropleales</taxon>
        <taxon>Selenastraceae</taxon>
        <taxon>Monoraphidium</taxon>
    </lineage>
</organism>
<keyword evidence="3" id="KW-1185">Reference proteome</keyword>
<keyword evidence="1" id="KW-0472">Membrane</keyword>
<keyword evidence="1" id="KW-0812">Transmembrane</keyword>
<evidence type="ECO:0000313" key="2">
    <source>
        <dbReference type="EMBL" id="KIZ00337.1"/>
    </source>
</evidence>
<keyword evidence="1" id="KW-1133">Transmembrane helix</keyword>
<sequence>MADLSHAGYVALCYALSVFLLVAFAAYAVGYGVWFQRRRMKIVDTEGFTTARGTQSLWRIGWSFFCGAI</sequence>
<proteinExistence type="predicted"/>
<gene>
    <name evidence="2" type="ORF">MNEG_7622</name>
</gene>
<feature type="transmembrane region" description="Helical" evidence="1">
    <location>
        <begin position="6"/>
        <end position="34"/>
    </location>
</feature>
<dbReference type="RefSeq" id="XP_013899356.1">
    <property type="nucleotide sequence ID" value="XM_014043902.1"/>
</dbReference>
<dbReference type="Proteomes" id="UP000054498">
    <property type="component" value="Unassembled WGS sequence"/>
</dbReference>
<dbReference type="OrthoDB" id="6132759at2759"/>
<dbReference type="KEGG" id="mng:MNEG_7622"/>